<keyword evidence="1 3" id="KW-0853">WD repeat</keyword>
<dbReference type="EMBL" id="JAHBMH010000073">
    <property type="protein sequence ID" value="KAK1933310.1"/>
    <property type="molecule type" value="Genomic_DNA"/>
</dbReference>
<accession>A0AAD9G7L5</accession>
<dbReference type="InterPro" id="IPR036322">
    <property type="entry name" value="WD40_repeat_dom_sf"/>
</dbReference>
<dbReference type="PANTHER" id="PTHR44019">
    <property type="entry name" value="WD REPEAT-CONTAINING PROTEIN 55"/>
    <property type="match status" value="1"/>
</dbReference>
<dbReference type="Gene3D" id="2.130.10.10">
    <property type="entry name" value="YVTN repeat-like/Quinoprotein amine dehydrogenase"/>
    <property type="match status" value="2"/>
</dbReference>
<dbReference type="PANTHER" id="PTHR44019:SF8">
    <property type="entry name" value="POC1 CENTRIOLAR PROTEIN HOMOLOG"/>
    <property type="match status" value="1"/>
</dbReference>
<dbReference type="SUPFAM" id="SSF50978">
    <property type="entry name" value="WD40 repeat-like"/>
    <property type="match status" value="1"/>
</dbReference>
<evidence type="ECO:0000256" key="2">
    <source>
        <dbReference type="ARBA" id="ARBA00022737"/>
    </source>
</evidence>
<evidence type="ECO:0000256" key="1">
    <source>
        <dbReference type="ARBA" id="ARBA00022574"/>
    </source>
</evidence>
<comment type="caution">
    <text evidence="4">The sequence shown here is derived from an EMBL/GenBank/DDBJ whole genome shotgun (WGS) entry which is preliminary data.</text>
</comment>
<keyword evidence="5" id="KW-1185">Reference proteome</keyword>
<feature type="repeat" description="WD" evidence="3">
    <location>
        <begin position="305"/>
        <end position="338"/>
    </location>
</feature>
<evidence type="ECO:0008006" key="6">
    <source>
        <dbReference type="Google" id="ProtNLM"/>
    </source>
</evidence>
<name>A0AAD9G7L5_BABDI</name>
<dbReference type="PROSITE" id="PS50082">
    <property type="entry name" value="WD_REPEATS_2"/>
    <property type="match status" value="1"/>
</dbReference>
<dbReference type="InterPro" id="IPR050505">
    <property type="entry name" value="WDR55/POC1"/>
</dbReference>
<dbReference type="Proteomes" id="UP001195914">
    <property type="component" value="Unassembled WGS sequence"/>
</dbReference>
<protein>
    <recommendedName>
        <fullName evidence="6">Guanine nucleotide-binding protein subunit beta-like protein</fullName>
    </recommendedName>
</protein>
<dbReference type="PROSITE" id="PS50294">
    <property type="entry name" value="WD_REPEATS_REGION"/>
    <property type="match status" value="1"/>
</dbReference>
<dbReference type="SMART" id="SM00320">
    <property type="entry name" value="WD40"/>
    <property type="match status" value="3"/>
</dbReference>
<sequence length="348" mass="37863">MFPSPLLTLRSTCGLTSVSHHGSHLLTTSSNGELCQWDRRSGNRVSSWRPTEELVCALPLQSHGASSYTSVALQHKNGICIFDLSRSAVSCGLDVVSSNFARIRTLPLESDVLLCPSGMNGIACYDIRVPSAANGWFRTFRCNTVFPDSDSNYNALSPSKYTAGLYLDCNDLGSLQNFEAFPTLGPFHVVATYECGRVSIFDLRRGDVPVLSCDACTNVEALPSLSVWKSVLLVGDTKGEVSMFHVSDATGIRMLHRTTLCDNGSNPCVVGCLKVRDDGAIAVAGCWDNNIRILETRTLSVKAVLSEHRDSITDVHFGASTGEFVTSGLDGNAHVWNLFHSGYRHEYQ</sequence>
<dbReference type="InterPro" id="IPR001680">
    <property type="entry name" value="WD40_rpt"/>
</dbReference>
<dbReference type="Pfam" id="PF00400">
    <property type="entry name" value="WD40"/>
    <property type="match status" value="1"/>
</dbReference>
<dbReference type="AlphaFoldDB" id="A0AAD9G7L5"/>
<reference evidence="4" key="1">
    <citation type="journal article" date="2014" name="Nucleic Acids Res.">
        <title>The evolutionary dynamics of variant antigen genes in Babesia reveal a history of genomic innovation underlying host-parasite interaction.</title>
        <authorList>
            <person name="Jackson A.P."/>
            <person name="Otto T.D."/>
            <person name="Darby A."/>
            <person name="Ramaprasad A."/>
            <person name="Xia D."/>
            <person name="Echaide I.E."/>
            <person name="Farber M."/>
            <person name="Gahlot S."/>
            <person name="Gamble J."/>
            <person name="Gupta D."/>
            <person name="Gupta Y."/>
            <person name="Jackson L."/>
            <person name="Malandrin L."/>
            <person name="Malas T.B."/>
            <person name="Moussa E."/>
            <person name="Nair M."/>
            <person name="Reid A.J."/>
            <person name="Sanders M."/>
            <person name="Sharma J."/>
            <person name="Tracey A."/>
            <person name="Quail M.A."/>
            <person name="Weir W."/>
            <person name="Wastling J.M."/>
            <person name="Hall N."/>
            <person name="Willadsen P."/>
            <person name="Lingelbach K."/>
            <person name="Shiels B."/>
            <person name="Tait A."/>
            <person name="Berriman M."/>
            <person name="Allred D.R."/>
            <person name="Pain A."/>
        </authorList>
    </citation>
    <scope>NUCLEOTIDE SEQUENCE</scope>
    <source>
        <strain evidence="4">1802A</strain>
    </source>
</reference>
<evidence type="ECO:0000313" key="4">
    <source>
        <dbReference type="EMBL" id="KAK1933310.1"/>
    </source>
</evidence>
<proteinExistence type="predicted"/>
<reference evidence="4" key="2">
    <citation type="submission" date="2021-05" db="EMBL/GenBank/DDBJ databases">
        <authorList>
            <person name="Pain A."/>
        </authorList>
    </citation>
    <scope>NUCLEOTIDE SEQUENCE</scope>
    <source>
        <strain evidence="4">1802A</strain>
    </source>
</reference>
<evidence type="ECO:0000256" key="3">
    <source>
        <dbReference type="PROSITE-ProRule" id="PRU00221"/>
    </source>
</evidence>
<gene>
    <name evidence="4" type="ORF">X943_003099</name>
</gene>
<keyword evidence="2" id="KW-0677">Repeat</keyword>
<organism evidence="4 5">
    <name type="scientific">Babesia divergens</name>
    <dbReference type="NCBI Taxonomy" id="32595"/>
    <lineage>
        <taxon>Eukaryota</taxon>
        <taxon>Sar</taxon>
        <taxon>Alveolata</taxon>
        <taxon>Apicomplexa</taxon>
        <taxon>Aconoidasida</taxon>
        <taxon>Piroplasmida</taxon>
        <taxon>Babesiidae</taxon>
        <taxon>Babesia</taxon>
    </lineage>
</organism>
<dbReference type="InterPro" id="IPR015943">
    <property type="entry name" value="WD40/YVTN_repeat-like_dom_sf"/>
</dbReference>
<evidence type="ECO:0000313" key="5">
    <source>
        <dbReference type="Proteomes" id="UP001195914"/>
    </source>
</evidence>